<dbReference type="Gene3D" id="1.10.10.2590">
    <property type="entry name" value="BEN domain"/>
    <property type="match status" value="1"/>
</dbReference>
<proteinExistence type="predicted"/>
<evidence type="ECO:0000313" key="1">
    <source>
        <dbReference type="EMBL" id="OXA38811.1"/>
    </source>
</evidence>
<dbReference type="AlphaFoldDB" id="A0A226D2D2"/>
<keyword evidence="2" id="KW-1185">Reference proteome</keyword>
<dbReference type="EMBL" id="LNIX01000043">
    <property type="protein sequence ID" value="OXA38811.1"/>
    <property type="molecule type" value="Genomic_DNA"/>
</dbReference>
<protein>
    <submittedName>
        <fullName evidence="1">Uncharacterized protein</fullName>
    </submittedName>
</protein>
<dbReference type="OrthoDB" id="8890632at2759"/>
<evidence type="ECO:0000313" key="2">
    <source>
        <dbReference type="Proteomes" id="UP000198287"/>
    </source>
</evidence>
<comment type="caution">
    <text evidence="1">The sequence shown here is derived from an EMBL/GenBank/DDBJ whole genome shotgun (WGS) entry which is preliminary data.</text>
</comment>
<sequence>MKYLLVEWVKDIPKQYSVVSLDQLVDNSHRCQPEQTVGKIVQIVWTRGKIYPGLVLKIGDEEGNLSEEADGLAEAAAKNLTNRKTATGGKKKGKKRINEETAVKIDQVLAGIEERERIGNQIEGEPPMEIEENENTNGIVNENASTDNNLVDDYKEKYFALKIKFKRLKVKYRDLKQRIPETNEVELYPESGVTLASSDLASTKMASPKPTIQARNLFRRLFSAAELSGHSLQGKKCNANQDKATLPAIDSVRRDAVINFILKEEGFDGPPATGNLAADKIFLKSKNTTRKEIVKSLSEFLREEKAGKS</sequence>
<dbReference type="Proteomes" id="UP000198287">
    <property type="component" value="Unassembled WGS sequence"/>
</dbReference>
<organism evidence="1 2">
    <name type="scientific">Folsomia candida</name>
    <name type="common">Springtail</name>
    <dbReference type="NCBI Taxonomy" id="158441"/>
    <lineage>
        <taxon>Eukaryota</taxon>
        <taxon>Metazoa</taxon>
        <taxon>Ecdysozoa</taxon>
        <taxon>Arthropoda</taxon>
        <taxon>Hexapoda</taxon>
        <taxon>Collembola</taxon>
        <taxon>Entomobryomorpha</taxon>
        <taxon>Isotomoidea</taxon>
        <taxon>Isotomidae</taxon>
        <taxon>Proisotominae</taxon>
        <taxon>Folsomia</taxon>
    </lineage>
</organism>
<reference evidence="1 2" key="1">
    <citation type="submission" date="2015-12" db="EMBL/GenBank/DDBJ databases">
        <title>The genome of Folsomia candida.</title>
        <authorList>
            <person name="Faddeeva A."/>
            <person name="Derks M.F."/>
            <person name="Anvar Y."/>
            <person name="Smit S."/>
            <person name="Van Straalen N."/>
            <person name="Roelofs D."/>
        </authorList>
    </citation>
    <scope>NUCLEOTIDE SEQUENCE [LARGE SCALE GENOMIC DNA]</scope>
    <source>
        <strain evidence="1 2">VU population</strain>
        <tissue evidence="1">Whole body</tissue>
    </source>
</reference>
<accession>A0A226D2D2</accession>
<gene>
    <name evidence="1" type="ORF">Fcan01_26395</name>
</gene>
<name>A0A226D2D2_FOLCA</name>